<dbReference type="RefSeq" id="WP_218675395.1">
    <property type="nucleotide sequence ID" value="NZ_JABZFG010000005.1"/>
</dbReference>
<feature type="coiled-coil region" evidence="1">
    <location>
        <begin position="498"/>
        <end position="604"/>
    </location>
</feature>
<sequence>MLREKQNDRVRRKKKAALWILLLGSAGLAVTVACLHTTKLTYSKEQETLKTTIKNIEDKLNEFKSDDNSSTELDEFKKSLEEAKKVANSNTNDSDYVNTKKDITDKFNKVISEQLANQKNKLNNNIKIANDLINNSLNSEIYKNIVDELKSLIDNYNPLMNNEEATYSELVQANKTIEEAIKNVEEQKNKIDNSNSNSDKDYRLKIEEIENKINEIKNNIINNNKESNDEKLNEIIKDLVDFIDQIDGKINQIDPDKIDEKKKELENLVINTQNKLDSYNKEKEQSSNKYNEIISEKDEISKNLTEKDQDLKNELDQAFSKLPTPEEIKDKTLSEIEENINKAENILTDIKDRLGNNDSSNNNSGYQEKIQQLKDKIAEIKQNILNPNKNSNDPKVDEILADLTNLVNSLDRKESTLTSQQINQKITELITLESSTKEKLNEYNNQKNNNLNQYNNTYKEKDALSVELTNKEFLDLKNELDQAFSKLPTPEEIKDKTLSEIEEAITRANAEIEKIKNKIIEIENKRNEINNAHDNILKNELNKYEGLDIKEQLKYKIDESIKNVDKTTNIDELNRKLDEINSALKKAEQDKKEFDAAKNNLNEIVFNASKENVFKYVLFNGLWDEIKTVLDEVNGKTYRNTFEVEESIYQVDNKYKDLVMRKNEILENAINTETNEIYSTLDDNLSSLSMASDIINELKAKVDNENESEKIVYYENLVNIKENAKEYAKYLNLFDDIERNSNVLYSNTSPIEFTSLNTPLAETFYNYYLEQKSSINLVQTPIEFNKNINTVVNNLKTKYEEYKKTRNINSINKIYDWRYKSLSLMWIDMYESQEEKDKVKKLFEEMHSNNENLTSDEIYQKWERITNELFNIYVSKSKKLNSDIKGNSSIDLNKYTKLNKEMQDLSKVENNPKINTHNLINSYYSCLTQYKTSMESVKFISKITETENFIKDSLGENEKYSSIKQELQSTLTNVKNDFDLYNERSESAYKSRTTTLENVLERAKKEKLEIDNKA</sequence>
<evidence type="ECO:0000313" key="3">
    <source>
        <dbReference type="Proteomes" id="UP000746160"/>
    </source>
</evidence>
<gene>
    <name evidence="2" type="ORF">MADP07_00434</name>
</gene>
<accession>A0A9Q3L8V7</accession>
<reference evidence="2" key="1">
    <citation type="journal article" date="2021" name="Genes Genomics">
        <title>Comparative genomic analysis of Mycoplasma anatis strains.</title>
        <authorList>
            <person name="Zhou Q."/>
            <person name="Mai K."/>
            <person name="Yang D."/>
            <person name="Liu J."/>
            <person name="Yan Z."/>
            <person name="Luo C."/>
            <person name="Tan Y."/>
            <person name="Cao S."/>
            <person name="Zhou Q."/>
            <person name="Chen L."/>
            <person name="Chen F."/>
        </authorList>
    </citation>
    <scope>NUCLEOTIDE SEQUENCE</scope>
    <source>
        <strain evidence="2">DP07</strain>
    </source>
</reference>
<evidence type="ECO:0000313" key="2">
    <source>
        <dbReference type="EMBL" id="MBW0602709.1"/>
    </source>
</evidence>
<feature type="coiled-coil region" evidence="1">
    <location>
        <begin position="160"/>
        <end position="226"/>
    </location>
</feature>
<name>A0A9Q3L8V7_9BACT</name>
<protein>
    <submittedName>
        <fullName evidence="2">Uncharacterized protein</fullName>
    </submittedName>
</protein>
<organism evidence="2 3">
    <name type="scientific">Mycoplasmopsis anatis</name>
    <dbReference type="NCBI Taxonomy" id="171279"/>
    <lineage>
        <taxon>Bacteria</taxon>
        <taxon>Bacillati</taxon>
        <taxon>Mycoplasmatota</taxon>
        <taxon>Mycoplasmoidales</taxon>
        <taxon>Metamycoplasmataceae</taxon>
        <taxon>Mycoplasmopsis</taxon>
    </lineage>
</organism>
<evidence type="ECO:0000256" key="1">
    <source>
        <dbReference type="SAM" id="Coils"/>
    </source>
</evidence>
<dbReference type="AlphaFoldDB" id="A0A9Q3L8V7"/>
<dbReference type="Proteomes" id="UP000746160">
    <property type="component" value="Unassembled WGS sequence"/>
</dbReference>
<feature type="coiled-coil region" evidence="1">
    <location>
        <begin position="437"/>
        <end position="464"/>
    </location>
</feature>
<comment type="caution">
    <text evidence="2">The sequence shown here is derived from an EMBL/GenBank/DDBJ whole genome shotgun (WGS) entry which is preliminary data.</text>
</comment>
<keyword evidence="1" id="KW-0175">Coiled coil</keyword>
<feature type="coiled-coil region" evidence="1">
    <location>
        <begin position="262"/>
        <end position="383"/>
    </location>
</feature>
<proteinExistence type="predicted"/>
<dbReference type="PROSITE" id="PS51257">
    <property type="entry name" value="PROKAR_LIPOPROTEIN"/>
    <property type="match status" value="1"/>
</dbReference>
<dbReference type="EMBL" id="JABZFG010000005">
    <property type="protein sequence ID" value="MBW0602709.1"/>
    <property type="molecule type" value="Genomic_DNA"/>
</dbReference>